<name>A0AAE0ZPW7_9GAST</name>
<accession>A0AAE0ZPW7</accession>
<dbReference type="Proteomes" id="UP001283361">
    <property type="component" value="Unassembled WGS sequence"/>
</dbReference>
<proteinExistence type="predicted"/>
<protein>
    <submittedName>
        <fullName evidence="1">Uncharacterized protein</fullName>
    </submittedName>
</protein>
<keyword evidence="2" id="KW-1185">Reference proteome</keyword>
<dbReference type="EMBL" id="JAWDGP010003555">
    <property type="protein sequence ID" value="KAK3773212.1"/>
    <property type="molecule type" value="Genomic_DNA"/>
</dbReference>
<dbReference type="AlphaFoldDB" id="A0AAE0ZPW7"/>
<sequence length="155" mass="17820">MWIPDFNIFTCCVRARSEQVELEQIVVVSSNSCVIHRSLERGPRRWLAGRYRSRNASRVHALTQASRYGGWHGRESSCGVIKYCWVDRRNVSKFLVRCETSSHRQGEPDGCHQVQTGAASHVRLELFVVQIVPLSKRNESSHVAVRMRCTRPTRL</sequence>
<evidence type="ECO:0000313" key="1">
    <source>
        <dbReference type="EMBL" id="KAK3773212.1"/>
    </source>
</evidence>
<gene>
    <name evidence="1" type="ORF">RRG08_025878</name>
</gene>
<reference evidence="1" key="1">
    <citation type="journal article" date="2023" name="G3 (Bethesda)">
        <title>A reference genome for the long-term kleptoplast-retaining sea slug Elysia crispata morphotype clarki.</title>
        <authorList>
            <person name="Eastman K.E."/>
            <person name="Pendleton A.L."/>
            <person name="Shaikh M.A."/>
            <person name="Suttiyut T."/>
            <person name="Ogas R."/>
            <person name="Tomko P."/>
            <person name="Gavelis G."/>
            <person name="Widhalm J.R."/>
            <person name="Wisecaver J.H."/>
        </authorList>
    </citation>
    <scope>NUCLEOTIDE SEQUENCE</scope>
    <source>
        <strain evidence="1">ECLA1</strain>
    </source>
</reference>
<comment type="caution">
    <text evidence="1">The sequence shown here is derived from an EMBL/GenBank/DDBJ whole genome shotgun (WGS) entry which is preliminary data.</text>
</comment>
<organism evidence="1 2">
    <name type="scientific">Elysia crispata</name>
    <name type="common">lettuce slug</name>
    <dbReference type="NCBI Taxonomy" id="231223"/>
    <lineage>
        <taxon>Eukaryota</taxon>
        <taxon>Metazoa</taxon>
        <taxon>Spiralia</taxon>
        <taxon>Lophotrochozoa</taxon>
        <taxon>Mollusca</taxon>
        <taxon>Gastropoda</taxon>
        <taxon>Heterobranchia</taxon>
        <taxon>Euthyneura</taxon>
        <taxon>Panpulmonata</taxon>
        <taxon>Sacoglossa</taxon>
        <taxon>Placobranchoidea</taxon>
        <taxon>Plakobranchidae</taxon>
        <taxon>Elysia</taxon>
    </lineage>
</organism>
<evidence type="ECO:0000313" key="2">
    <source>
        <dbReference type="Proteomes" id="UP001283361"/>
    </source>
</evidence>